<reference evidence="4" key="6">
    <citation type="journal article" date="2008" name="Nucleic Acids Res.">
        <title>The Rice Annotation Project Database (RAP-DB): 2008 update.</title>
        <authorList>
            <consortium name="The Rice Annotation Project (RAP)"/>
            <person name="Tanaka T."/>
            <person name="Antonio B.A."/>
            <person name="Kikuchi S."/>
            <person name="Matsumoto T."/>
            <person name="Nagamura Y."/>
            <person name="Numa H."/>
            <person name="Sakai H."/>
            <person name="Wu J."/>
            <person name="Itoh T."/>
            <person name="Sasaki T."/>
            <person name="Aono R."/>
            <person name="Fujii Y."/>
            <person name="Habara T."/>
            <person name="Harada E."/>
            <person name="Kanno M."/>
            <person name="Kawahara Y."/>
            <person name="Kawashima H."/>
            <person name="Kubooka H."/>
            <person name="Matsuya A."/>
            <person name="Nakaoka H."/>
            <person name="Saichi N."/>
            <person name="Sanbonmatsu R."/>
            <person name="Sato Y."/>
            <person name="Shinso Y."/>
            <person name="Suzuki M."/>
            <person name="Takeda J."/>
            <person name="Tanino M."/>
            <person name="Todokoro F."/>
            <person name="Yamaguchi K."/>
            <person name="Yamamoto N."/>
            <person name="Yamasaki C."/>
            <person name="Imanishi T."/>
            <person name="Okido T."/>
            <person name="Tada M."/>
            <person name="Ikeo K."/>
            <person name="Tateno Y."/>
            <person name="Gojobori T."/>
            <person name="Lin Y.C."/>
            <person name="Wei F.J."/>
            <person name="Hsing Y.I."/>
            <person name="Zhao Q."/>
            <person name="Han B."/>
            <person name="Kramer M.R."/>
            <person name="McCombie R.W."/>
            <person name="Lonsdale D."/>
            <person name="O'Donovan C.C."/>
            <person name="Whitfield E.J."/>
            <person name="Apweiler R."/>
            <person name="Koyanagi K.O."/>
            <person name="Khurana J.P."/>
            <person name="Raghuvanshi S."/>
            <person name="Singh N.K."/>
            <person name="Tyagi A.K."/>
            <person name="Haberer G."/>
            <person name="Fujisawa M."/>
            <person name="Hosokawa S."/>
            <person name="Ito Y."/>
            <person name="Ikawa H."/>
            <person name="Shibata M."/>
            <person name="Yamamoto M."/>
            <person name="Bruskiewich R.M."/>
            <person name="Hoen D.R."/>
            <person name="Bureau TE."/>
            <person name="Namiki N."/>
            <person name="Ohyanagi H."/>
            <person name="Sakai Y."/>
            <person name="Nobushima S."/>
            <person name="Sakata K."/>
            <person name="Barrero R.A."/>
            <person name="Sato Y."/>
            <person name="Souvorov A."/>
            <person name="Smith-White B."/>
            <person name="Tatusova T."/>
            <person name="An S."/>
            <person name="An G."/>
            <person name="OOta S."/>
            <person name="Fuks G."/>
            <person name="Messing J."/>
            <person name="Christie K.R."/>
            <person name="Lieberherr D."/>
            <person name="Kim H."/>
            <person name="Zuccolo A."/>
            <person name="Wing R.A."/>
            <person name="Nobuta K."/>
            <person name="Green P.J."/>
            <person name="Lu C."/>
            <person name="Meyers BC."/>
            <person name="Chaparro C."/>
            <person name="Piegu B."/>
            <person name="Panaud O."/>
            <person name="Echeverria M."/>
        </authorList>
    </citation>
    <scope>NUCLEOTIDE SEQUENCE</scope>
</reference>
<dbReference type="KEGG" id="dosa:Os06g0669200"/>
<feature type="region of interest" description="Disordered" evidence="1">
    <location>
        <begin position="1"/>
        <end position="30"/>
    </location>
</feature>
<evidence type="ECO:0000256" key="1">
    <source>
        <dbReference type="SAM" id="MobiDB-lite"/>
    </source>
</evidence>
<reference evidence="4 5" key="3">
    <citation type="journal article" date="2005" name="Nature">
        <title>The map-based sequence of the rice genome.</title>
        <authorList>
            <consortium name="International rice genome sequencing project (IRGSP)"/>
            <person name="Matsumoto T."/>
            <person name="Wu J."/>
            <person name="Kanamori H."/>
            <person name="Katayose Y."/>
            <person name="Fujisawa M."/>
            <person name="Namiki N."/>
            <person name="Mizuno H."/>
            <person name="Yamamoto K."/>
            <person name="Antonio B.A."/>
            <person name="Baba T."/>
            <person name="Sakata K."/>
            <person name="Nagamura Y."/>
            <person name="Aoki H."/>
            <person name="Arikawa K."/>
            <person name="Arita K."/>
            <person name="Bito T."/>
            <person name="Chiden Y."/>
            <person name="Fujitsuka N."/>
            <person name="Fukunaka R."/>
            <person name="Hamada M."/>
            <person name="Harada C."/>
            <person name="Hayashi A."/>
            <person name="Hijishita S."/>
            <person name="Honda M."/>
            <person name="Hosokawa S."/>
            <person name="Ichikawa Y."/>
            <person name="Idonuma A."/>
            <person name="Iijima M."/>
            <person name="Ikeda M."/>
            <person name="Ikeno M."/>
            <person name="Ito K."/>
            <person name="Ito S."/>
            <person name="Ito T."/>
            <person name="Ito Y."/>
            <person name="Ito Y."/>
            <person name="Iwabuchi A."/>
            <person name="Kamiya K."/>
            <person name="Karasawa W."/>
            <person name="Kurita K."/>
            <person name="Katagiri S."/>
            <person name="Kikuta A."/>
            <person name="Kobayashi H."/>
            <person name="Kobayashi N."/>
            <person name="Machita K."/>
            <person name="Maehara T."/>
            <person name="Masukawa M."/>
            <person name="Mizubayashi T."/>
            <person name="Mukai Y."/>
            <person name="Nagasaki H."/>
            <person name="Nagata Y."/>
            <person name="Naito S."/>
            <person name="Nakashima M."/>
            <person name="Nakama Y."/>
            <person name="Nakamichi Y."/>
            <person name="Nakamura M."/>
            <person name="Meguro A."/>
            <person name="Negishi M."/>
            <person name="Ohta I."/>
            <person name="Ohta T."/>
            <person name="Okamoto M."/>
            <person name="Ono N."/>
            <person name="Saji S."/>
            <person name="Sakaguchi M."/>
            <person name="Sakai K."/>
            <person name="Shibata M."/>
            <person name="Shimokawa T."/>
            <person name="Song J."/>
            <person name="Takazaki Y."/>
            <person name="Terasawa K."/>
            <person name="Tsugane M."/>
            <person name="Tsuji K."/>
            <person name="Ueda S."/>
            <person name="Waki K."/>
            <person name="Yamagata H."/>
            <person name="Yamamoto M."/>
            <person name="Yamamoto S."/>
            <person name="Yamane H."/>
            <person name="Yoshiki S."/>
            <person name="Yoshihara R."/>
            <person name="Yukawa K."/>
            <person name="Zhong H."/>
            <person name="Yano M."/>
            <person name="Yuan Q."/>
            <person name="Ouyang S."/>
            <person name="Liu J."/>
            <person name="Jones K.M."/>
            <person name="Gansberger K."/>
            <person name="Moffat K."/>
            <person name="Hill J."/>
            <person name="Bera J."/>
            <person name="Fadrosh D."/>
            <person name="Jin S."/>
            <person name="Johri S."/>
            <person name="Kim M."/>
            <person name="Overton L."/>
            <person name="Reardon M."/>
            <person name="Tsitrin T."/>
            <person name="Vuong H."/>
            <person name="Weaver B."/>
            <person name="Ciecko A."/>
            <person name="Tallon L."/>
            <person name="Jackson J."/>
            <person name="Pai G."/>
            <person name="Aken S.V."/>
            <person name="Utterback T."/>
            <person name="Reidmuller S."/>
            <person name="Feldblyum T."/>
            <person name="Hsiao J."/>
            <person name="Zismann V."/>
            <person name="Iobst S."/>
            <person name="de Vazeille A.R."/>
            <person name="Buell C.R."/>
            <person name="Ying K."/>
            <person name="Li Y."/>
            <person name="Lu T."/>
            <person name="Huang Y."/>
            <person name="Zhao Q."/>
            <person name="Feng Q."/>
            <person name="Zhang L."/>
            <person name="Zhu J."/>
            <person name="Weng Q."/>
            <person name="Mu J."/>
            <person name="Lu Y."/>
            <person name="Fan D."/>
            <person name="Liu Y."/>
            <person name="Guan J."/>
            <person name="Zhang Y."/>
            <person name="Yu S."/>
            <person name="Liu X."/>
            <person name="Zhang Y."/>
            <person name="Hong G."/>
            <person name="Han B."/>
            <person name="Choisne N."/>
            <person name="Demange N."/>
            <person name="Orjeda G."/>
            <person name="Samain S."/>
            <person name="Cattolico L."/>
            <person name="Pelletier E."/>
            <person name="Couloux A."/>
            <person name="Segurens B."/>
            <person name="Wincker P."/>
            <person name="D'Hont A."/>
            <person name="Scarpelli C."/>
            <person name="Weissenbach J."/>
            <person name="Salanoubat M."/>
            <person name="Quetier F."/>
            <person name="Yu Y."/>
            <person name="Kim H.R."/>
            <person name="Rambo T."/>
            <person name="Currie J."/>
            <person name="Collura K."/>
            <person name="Luo M."/>
            <person name="Yang T."/>
            <person name="Ammiraju J.S.S."/>
            <person name="Engler F."/>
            <person name="Soderlund C."/>
            <person name="Wing R.A."/>
            <person name="Palmer L.E."/>
            <person name="de la Bastide M."/>
            <person name="Spiegel L."/>
            <person name="Nascimento L."/>
            <person name="Zutavern T."/>
            <person name="O'Shaughnessy A."/>
            <person name="Dike S."/>
            <person name="Dedhia N."/>
            <person name="Preston R."/>
            <person name="Balija V."/>
            <person name="McCombie W.R."/>
            <person name="Chow T."/>
            <person name="Chen H."/>
            <person name="Chung M."/>
            <person name="Chen C."/>
            <person name="Shaw J."/>
            <person name="Wu H."/>
            <person name="Hsiao K."/>
            <person name="Chao Y."/>
            <person name="Chu M."/>
            <person name="Cheng C."/>
            <person name="Hour A."/>
            <person name="Lee P."/>
            <person name="Lin S."/>
            <person name="Lin Y."/>
            <person name="Liou J."/>
            <person name="Liu S."/>
            <person name="Hsing Y."/>
            <person name="Raghuvanshi S."/>
            <person name="Mohanty A."/>
            <person name="Bharti A.K."/>
            <person name="Gaur A."/>
            <person name="Gupta V."/>
            <person name="Kumar D."/>
            <person name="Ravi V."/>
            <person name="Vij S."/>
            <person name="Kapur A."/>
            <person name="Khurana P."/>
            <person name="Khurana P."/>
            <person name="Khurana J.P."/>
            <person name="Tyagi A.K."/>
            <person name="Gaikwad K."/>
            <person name="Singh A."/>
            <person name="Dalal V."/>
            <person name="Srivastava S."/>
            <person name="Dixit A."/>
            <person name="Pal A.K."/>
            <person name="Ghazi I.A."/>
            <person name="Yadav M."/>
            <person name="Pandit A."/>
            <person name="Bhargava A."/>
            <person name="Sureshbabu K."/>
            <person name="Batra K."/>
            <person name="Sharma T.R."/>
            <person name="Mohapatra T."/>
            <person name="Singh N.K."/>
            <person name="Messing J."/>
            <person name="Nelson A.B."/>
            <person name="Fuks G."/>
            <person name="Kavchok S."/>
            <person name="Keizer G."/>
            <person name="Linton E."/>
            <person name="Llaca V."/>
            <person name="Song R."/>
            <person name="Tanyolac B."/>
            <person name="Young S."/>
            <person name="Ho-Il K."/>
            <person name="Hahn J.H."/>
            <person name="Sangsakoo G."/>
            <person name="Vanavichit A."/>
            <person name="de Mattos Luiz.A.T."/>
            <person name="Zimmer P.D."/>
            <person name="Malone G."/>
            <person name="Dellagostin O."/>
            <person name="de Oliveira A.C."/>
            <person name="Bevan M."/>
            <person name="Bancroft I."/>
            <person name="Minx P."/>
            <person name="Cordum H."/>
            <person name="Wilson R."/>
            <person name="Cheng Z."/>
            <person name="Jin W."/>
            <person name="Jiang J."/>
            <person name="Leong S.A."/>
            <person name="Iwama H."/>
            <person name="Gojobori T."/>
            <person name="Itoh T."/>
            <person name="Niimura Y."/>
            <person name="Fujii Y."/>
            <person name="Habara T."/>
            <person name="Sakai H."/>
            <person name="Sato Y."/>
            <person name="Wilson G."/>
            <person name="Kumar K."/>
            <person name="McCouch S."/>
            <person name="Juretic N."/>
            <person name="Hoen D."/>
            <person name="Wright S."/>
            <person name="Bruskiewich R."/>
            <person name="Bureau T."/>
            <person name="Miyao A."/>
            <person name="Hirochika H."/>
            <person name="Nishikawa T."/>
            <person name="Kadowaki K."/>
            <person name="Sugiura M."/>
            <person name="Burr B."/>
            <person name="Sasaki T."/>
        </authorList>
    </citation>
    <scope>NUCLEOTIDE SEQUENCE [LARGE SCALE GENOMIC DNA]</scope>
    <source>
        <strain evidence="5">cv. Nipponbare</strain>
    </source>
</reference>
<dbReference type="EMBL" id="AP003635">
    <property type="protein sequence ID" value="BAD45443.1"/>
    <property type="molecule type" value="Genomic_DNA"/>
</dbReference>
<reference evidence="4" key="8">
    <citation type="submission" date="2012-08" db="EMBL/GenBank/DDBJ databases">
        <title>Oryza sativa nipponbare(GA3) genomic DNA, chromosome 6.</title>
        <authorList>
            <consortium name="IRGSP(International Rice Genome Sequencing Project)"/>
        </authorList>
    </citation>
    <scope>NUCLEOTIDE SEQUENCE</scope>
</reference>
<feature type="region of interest" description="Disordered" evidence="1">
    <location>
        <begin position="64"/>
        <end position="113"/>
    </location>
</feature>
<reference evidence="4" key="5">
    <citation type="journal article" date="2007" name="Genome Res.">
        <title>Curated Genome Annotation of Oryza sativa ssp. japonica and Comparative Genome Analysis with Arabidopsis thaliana.</title>
        <authorList>
            <consortium name="The Rice Annotation Project (RAP)"/>
            <person name="Itoh T."/>
            <person name="Tanaka T."/>
            <person name="Barrero R.A."/>
            <person name="Yamasaki C."/>
            <person name="Fujii Y."/>
            <person name="Hilton P.B."/>
            <person name="Antonio B.A."/>
            <person name="Aono H."/>
            <person name="Apweiler R."/>
            <person name="Bruskiewich R."/>
            <person name="Bureau T."/>
            <person name="Burr F."/>
            <person name="Costa de Oliveira A."/>
            <person name="Fuks G."/>
            <person name="Habara T."/>
            <person name="Haberer G."/>
            <person name="Han B."/>
            <person name="Harada E."/>
            <person name="Hiraki A.T."/>
            <person name="Hirochika H."/>
            <person name="Hoen D."/>
            <person name="Hokari H."/>
            <person name="Hosokawa S."/>
            <person name="Hsing Y."/>
            <person name="Ikawa H."/>
            <person name="Ikeo K."/>
            <person name="Imanishi T."/>
            <person name="Ito Y."/>
            <person name="Jaiswal P."/>
            <person name="Kanno M."/>
            <person name="Kawahara Y."/>
            <person name="Kawamura T."/>
            <person name="Kawashima H."/>
            <person name="Khurana J.P."/>
            <person name="Kikuchi S."/>
            <person name="Komatsu S."/>
            <person name="Koyanagi K.O."/>
            <person name="Kubooka H."/>
            <person name="Lieberherr D."/>
            <person name="Lin Y.C."/>
            <person name="Lonsdale D."/>
            <person name="Matsumoto T."/>
            <person name="Matsuya A."/>
            <person name="McCombie W.R."/>
            <person name="Messing J."/>
            <person name="Miyao A."/>
            <person name="Mulder N."/>
            <person name="Nagamura Y."/>
            <person name="Nam J."/>
            <person name="Namiki N."/>
            <person name="Numa H."/>
            <person name="Nurimoto S."/>
            <person name="O'donovan C."/>
            <person name="Ohyanagi H."/>
            <person name="Okido T."/>
            <person name="Oota S."/>
            <person name="Osato N."/>
            <person name="Palmer L.E."/>
            <person name="Quetier F."/>
            <person name="Raghuvanshi S."/>
            <person name="Saichi N."/>
            <person name="Sakai H."/>
            <person name="Sakai Y."/>
            <person name="Sakata K."/>
            <person name="Sakurai T."/>
            <person name="Sato F."/>
            <person name="Sato Y."/>
            <person name="Schoof H."/>
            <person name="Seki M."/>
            <person name="Shibata M."/>
            <person name="Shimizu Y."/>
            <person name="Shinozaki K."/>
            <person name="Shinso Y."/>
            <person name="Singh N.K."/>
            <person name="Smith-White B."/>
            <person name="Takeda J."/>
            <person name="Tanino M."/>
            <person name="Tatusova T."/>
            <person name="Thongjuea S."/>
            <person name="Todokoro F."/>
            <person name="Tsugane M."/>
            <person name="Tyagi A.K."/>
            <person name="Vanavichit A."/>
            <person name="Wang A."/>
            <person name="Wing R.A."/>
            <person name="Yamaguchi K."/>
            <person name="Yamamoto M."/>
            <person name="Yamamoto N."/>
            <person name="Yu Y."/>
            <person name="Zhang H."/>
            <person name="Zhao Q."/>
            <person name="Higo K."/>
            <person name="Burr B."/>
            <person name="Gojobori T."/>
            <person name="Sasaki T."/>
        </authorList>
    </citation>
    <scope>NUCLEOTIDE SEQUENCE</scope>
</reference>
<dbReference type="EMBL" id="AP003633">
    <property type="protein sequence ID" value="BAD45428.1"/>
    <property type="molecule type" value="Genomic_DNA"/>
</dbReference>
<reference evidence="4" key="4">
    <citation type="journal article" date="2006" name="Nucleic Acids Res.">
        <title>The Rice Annotation Project Database (RAP-DB): hub for Oryza sativa ssp. japonica genome information.</title>
        <authorList>
            <person name="Ohyanagi H."/>
            <person name="Tanaka T."/>
            <person name="Sakai H."/>
            <person name="Shigemoto Y."/>
            <person name="Yamaguchi K."/>
            <person name="Habara T."/>
            <person name="Fujii Y."/>
            <person name="Antonio B.A."/>
            <person name="Nagamura Y."/>
            <person name="Imanishi T."/>
            <person name="Ikeo K."/>
            <person name="Itoh T."/>
            <person name="Gojobori T."/>
            <person name="Sasaki T."/>
        </authorList>
    </citation>
    <scope>NUCLEOTIDE SEQUENCE</scope>
</reference>
<sequence>MRALRLSPSRRGRRRRSWRRPGASNGCLPVDSRVVDADEEESIPSFAVAAGWLLVLLARDVASMERPPPHCGRRRQPSQRRSPPLPRRPGGLLPSRRTVCPEKRRKKKRRERV</sequence>
<reference evidence="3" key="2">
    <citation type="submission" date="2001-05" db="EMBL/GenBank/DDBJ databases">
        <title>Oryza sativa nipponbare(GA3) genomic DNA, chromosome 6, PAC clone:P0686E06.</title>
        <authorList>
            <person name="Sasaki T."/>
            <person name="Matsumoto T."/>
            <person name="Yamamoto K."/>
        </authorList>
    </citation>
    <scope>NUCLEOTIDE SEQUENCE</scope>
</reference>
<feature type="compositionally biased region" description="Basic residues" evidence="1">
    <location>
        <begin position="8"/>
        <end position="19"/>
    </location>
</feature>
<dbReference type="AlphaFoldDB" id="Q655S4"/>
<evidence type="ECO:0000313" key="3">
    <source>
        <dbReference type="EMBL" id="BAD45443.1"/>
    </source>
</evidence>
<dbReference type="EMBL" id="AP008212">
    <property type="protein sequence ID" value="BAH93676.1"/>
    <property type="molecule type" value="Genomic_DNA"/>
</dbReference>
<organism evidence="3 5">
    <name type="scientific">Oryza sativa subsp. japonica</name>
    <name type="common">Rice</name>
    <dbReference type="NCBI Taxonomy" id="39947"/>
    <lineage>
        <taxon>Eukaryota</taxon>
        <taxon>Viridiplantae</taxon>
        <taxon>Streptophyta</taxon>
        <taxon>Embryophyta</taxon>
        <taxon>Tracheophyta</taxon>
        <taxon>Spermatophyta</taxon>
        <taxon>Magnoliopsida</taxon>
        <taxon>Liliopsida</taxon>
        <taxon>Poales</taxon>
        <taxon>Poaceae</taxon>
        <taxon>BOP clade</taxon>
        <taxon>Oryzoideae</taxon>
        <taxon>Oryzeae</taxon>
        <taxon>Oryzinae</taxon>
        <taxon>Oryza</taxon>
        <taxon>Oryza sativa</taxon>
    </lineage>
</organism>
<dbReference type="Proteomes" id="UP000000763">
    <property type="component" value="Chromosome 6"/>
</dbReference>
<reference evidence="5" key="7">
    <citation type="journal article" date="2008" name="Nucleic Acids Res.">
        <title>The rice annotation project database (RAP-DB): 2008 update.</title>
        <authorList>
            <consortium name="The rice annotation project (RAP)"/>
        </authorList>
    </citation>
    <scope>GENOME REANNOTATION</scope>
    <source>
        <strain evidence="5">cv. Nipponbare</strain>
    </source>
</reference>
<protein>
    <submittedName>
        <fullName evidence="4">Os06g0669200 protein</fullName>
    </submittedName>
</protein>
<evidence type="ECO:0000313" key="2">
    <source>
        <dbReference type="EMBL" id="BAD45428.1"/>
    </source>
</evidence>
<gene>
    <name evidence="4" type="ordered locus">Os06g0669200</name>
    <name evidence="2" type="ORF">P0637D03.63</name>
    <name evidence="3" type="ORF">P0686E06.26</name>
</gene>
<accession>Q655S4</accession>
<proteinExistence type="predicted"/>
<reference evidence="4" key="9">
    <citation type="submission" date="2012-08" db="EMBL/GenBank/DDBJ databases">
        <title>The Second Rice Annotation Project Meeting (RAP2).</title>
        <authorList>
            <consortium name="The Rice Annotation Project (RAP)"/>
        </authorList>
    </citation>
    <scope>NUCLEOTIDE SEQUENCE</scope>
</reference>
<feature type="compositionally biased region" description="Basic residues" evidence="1">
    <location>
        <begin position="103"/>
        <end position="113"/>
    </location>
</feature>
<reference evidence="2" key="1">
    <citation type="submission" date="2001-05" db="EMBL/GenBank/DDBJ databases">
        <title>Oryza sativa nipponbare(GA3) genomic DNA, chromosome 6, PAC clone:P0637D03.</title>
        <authorList>
            <person name="Sasaki T."/>
            <person name="Matsumoto T."/>
            <person name="Yamamoto K."/>
        </authorList>
    </citation>
    <scope>NUCLEOTIDE SEQUENCE</scope>
</reference>
<evidence type="ECO:0000313" key="5">
    <source>
        <dbReference type="Proteomes" id="UP000000763"/>
    </source>
</evidence>
<feature type="compositionally biased region" description="Low complexity" evidence="1">
    <location>
        <begin position="88"/>
        <end position="97"/>
    </location>
</feature>
<name>Q655S4_ORYSJ</name>
<evidence type="ECO:0000313" key="4">
    <source>
        <dbReference type="EMBL" id="BAH93676.1"/>
    </source>
</evidence>